<dbReference type="InParanoid" id="A0A1J7JHE7"/>
<organism evidence="2 3">
    <name type="scientific">Coniochaeta ligniaria NRRL 30616</name>
    <dbReference type="NCBI Taxonomy" id="1408157"/>
    <lineage>
        <taxon>Eukaryota</taxon>
        <taxon>Fungi</taxon>
        <taxon>Dikarya</taxon>
        <taxon>Ascomycota</taxon>
        <taxon>Pezizomycotina</taxon>
        <taxon>Sordariomycetes</taxon>
        <taxon>Sordariomycetidae</taxon>
        <taxon>Coniochaetales</taxon>
        <taxon>Coniochaetaceae</taxon>
        <taxon>Coniochaeta</taxon>
    </lineage>
</organism>
<accession>A0A1J7JHE7</accession>
<dbReference type="Proteomes" id="UP000182658">
    <property type="component" value="Unassembled WGS sequence"/>
</dbReference>
<dbReference type="EMBL" id="KV875100">
    <property type="protein sequence ID" value="OIW27050.1"/>
    <property type="molecule type" value="Genomic_DNA"/>
</dbReference>
<protein>
    <submittedName>
        <fullName evidence="2">Uncharacterized protein</fullName>
    </submittedName>
</protein>
<feature type="region of interest" description="Disordered" evidence="1">
    <location>
        <begin position="1"/>
        <end position="29"/>
    </location>
</feature>
<dbReference type="AlphaFoldDB" id="A0A1J7JHE7"/>
<evidence type="ECO:0000313" key="3">
    <source>
        <dbReference type="Proteomes" id="UP000182658"/>
    </source>
</evidence>
<evidence type="ECO:0000313" key="2">
    <source>
        <dbReference type="EMBL" id="OIW27050.1"/>
    </source>
</evidence>
<name>A0A1J7JHE7_9PEZI</name>
<evidence type="ECO:0000256" key="1">
    <source>
        <dbReference type="SAM" id="MobiDB-lite"/>
    </source>
</evidence>
<reference evidence="2 3" key="1">
    <citation type="submission" date="2016-10" db="EMBL/GenBank/DDBJ databases">
        <title>Draft genome sequence of Coniochaeta ligniaria NRRL30616, a lignocellulolytic fungus for bioabatement of inhibitors in plant biomass hydrolysates.</title>
        <authorList>
            <consortium name="DOE Joint Genome Institute"/>
            <person name="Jimenez D.J."/>
            <person name="Hector R.E."/>
            <person name="Riley R."/>
            <person name="Sun H."/>
            <person name="Grigoriev I.V."/>
            <person name="Van Elsas J.D."/>
            <person name="Nichols N.N."/>
        </authorList>
    </citation>
    <scope>NUCLEOTIDE SEQUENCE [LARGE SCALE GENOMIC DNA]</scope>
    <source>
        <strain evidence="2 3">NRRL 30616</strain>
    </source>
</reference>
<dbReference type="OrthoDB" id="3549294at2759"/>
<proteinExistence type="predicted"/>
<sequence length="624" mass="69496">MSSSSPVSTPTRSTAESSVHDEKDEEDLVAPSPASIYRTFAASKQHWQYLSTKAASMCLQRDTVRLSGLTIGLPAIPDNLQGVDYLTGQATWELKSKGDSNLHKARTEGRRLWSPSRRRPTLCTITNDSRFTYSNSKSNGVALLFFGWAYILCTSLLERQRIPLRYTNNVPEAPSNQNCSDEHRFTVDLGIVSDCEFRWWSALLSPGQGWRSDRPEQPVWAIVYTGNIKFQVVGQVRVSASPRTDPPSSTQAAAFLSRFASMYNLESQAPLALAMAMTIPLHNETRSVVELPKPSLFRQDTHLTSPSSIEREYSNLSHYMTLSSNPIFLSSALWGIFWEPGVDCNLVGPWCDPIIDVVEPLVDKGDLETLAHVFALRRPTIAPLWYGIAACGQTKTITAIVPFLKTLHAPTPARPIPEVAAWTGAPQSFMDLCGSGPYEQGGSQVAREDVWRLRHECWDLEPEGTPFRNPPMSPWPPFGHMGVEELEISLRTHLGCERHRWVYARWTWLLGNGTEVVESSPNQQGLFETEGEPEPALSPVFLPTPGYSPRSMASEKAVGDIFRWASTEIEASGKSIYTHPWVDVLADFNMGLDQESDVGSDGNQTSVQRVEQWVEDLEMDGFSS</sequence>
<feature type="compositionally biased region" description="Low complexity" evidence="1">
    <location>
        <begin position="1"/>
        <end position="14"/>
    </location>
</feature>
<keyword evidence="3" id="KW-1185">Reference proteome</keyword>
<gene>
    <name evidence="2" type="ORF">CONLIGDRAFT_601903</name>
</gene>